<name>A0A1L5F4I3_CLOKL</name>
<dbReference type="Proteomes" id="UP000184604">
    <property type="component" value="Chromosome"/>
</dbReference>
<protein>
    <submittedName>
        <fullName evidence="1">Uncharacterized protein</fullName>
    </submittedName>
</protein>
<dbReference type="Gene3D" id="2.60.40.1630">
    <property type="entry name" value="bacillus anthracis domain"/>
    <property type="match status" value="1"/>
</dbReference>
<accession>A0A1L5F4I3</accession>
<dbReference type="EMBL" id="CP018335">
    <property type="protein sequence ID" value="APM37931.1"/>
    <property type="molecule type" value="Genomic_DNA"/>
</dbReference>
<sequence>MEWKGTKLTLNEFFTDNSRIIVNLNINKKVNETYKNRLKLIPDVYINDKKVERNSNYVGVRVAEIDENKEESNVTLEVEGKDLPLNNKENVKLVFSTLAKECGVSDSDFTYSFVYDLSSYKNASKVIKVDKNIIIGENELTLGNITITPDRVLISGYSKGFSVWENNKDVNYYYDVVDENGDSVPLKEEIGKGAYFYRNGEVINTLKIIPYTFNKINTNTTVNCGEDRIKYIIEDKIITVNLK</sequence>
<gene>
    <name evidence="1" type="ORF">BS101_03860</name>
</gene>
<evidence type="ECO:0000313" key="1">
    <source>
        <dbReference type="EMBL" id="APM37931.1"/>
    </source>
</evidence>
<evidence type="ECO:0000313" key="2">
    <source>
        <dbReference type="Proteomes" id="UP000184604"/>
    </source>
</evidence>
<proteinExistence type="predicted"/>
<dbReference type="AlphaFoldDB" id="A0A1L5F4I3"/>
<reference evidence="1 2" key="1">
    <citation type="submission" date="2016-12" db="EMBL/GenBank/DDBJ databases">
        <title>Complete genome sequence of Clostridium kluyveri JZZ isolated from the pit mud of a Chinese flavor liquor-making factory.</title>
        <authorList>
            <person name="Wang Y."/>
        </authorList>
    </citation>
    <scope>NUCLEOTIDE SEQUENCE [LARGE SCALE GENOMIC DNA]</scope>
    <source>
        <strain evidence="1 2">JZZ</strain>
    </source>
</reference>
<organism evidence="1 2">
    <name type="scientific">Clostridium kluyveri</name>
    <dbReference type="NCBI Taxonomy" id="1534"/>
    <lineage>
        <taxon>Bacteria</taxon>
        <taxon>Bacillati</taxon>
        <taxon>Bacillota</taxon>
        <taxon>Clostridia</taxon>
        <taxon>Eubacteriales</taxon>
        <taxon>Clostridiaceae</taxon>
        <taxon>Clostridium</taxon>
    </lineage>
</organism>
<dbReference type="RefSeq" id="WP_073537630.1">
    <property type="nucleotide sequence ID" value="NZ_CP018335.1"/>
</dbReference>